<feature type="region of interest" description="Disordered" evidence="1">
    <location>
        <begin position="1"/>
        <end position="62"/>
    </location>
</feature>
<proteinExistence type="predicted"/>
<organism evidence="2 3">
    <name type="scientific">Alligator mississippiensis</name>
    <name type="common">American alligator</name>
    <dbReference type="NCBI Taxonomy" id="8496"/>
    <lineage>
        <taxon>Eukaryota</taxon>
        <taxon>Metazoa</taxon>
        <taxon>Chordata</taxon>
        <taxon>Craniata</taxon>
        <taxon>Vertebrata</taxon>
        <taxon>Euteleostomi</taxon>
        <taxon>Archelosauria</taxon>
        <taxon>Archosauria</taxon>
        <taxon>Crocodylia</taxon>
        <taxon>Alligatoridae</taxon>
        <taxon>Alligatorinae</taxon>
        <taxon>Alligator</taxon>
    </lineage>
</organism>
<sequence length="173" mass="19395">METSQGPVTQLAAEAEEEKGETPPDCNHPPATEGTGNLEVGLSDSPREEPSQSVEEETETLGEKLENICEGEGALLTGAPDLPGQEEFKQEVLEDPNLDELREMAQEPEFTPDKREQVVWDKGLLYQLWVPKNHAETWEHCRQLVVSLKFRQQFLSMAHDLPCAGHMGRERTC</sequence>
<reference evidence="2 3" key="1">
    <citation type="journal article" date="2012" name="Genome Biol.">
        <title>Sequencing three crocodilian genomes to illuminate the evolution of archosaurs and amniotes.</title>
        <authorList>
            <person name="St John J.A."/>
            <person name="Braun E.L."/>
            <person name="Isberg S.R."/>
            <person name="Miles L.G."/>
            <person name="Chong A.Y."/>
            <person name="Gongora J."/>
            <person name="Dalzell P."/>
            <person name="Moran C."/>
            <person name="Bed'hom B."/>
            <person name="Abzhanov A."/>
            <person name="Burgess S.C."/>
            <person name="Cooksey A.M."/>
            <person name="Castoe T.A."/>
            <person name="Crawford N.G."/>
            <person name="Densmore L.D."/>
            <person name="Drew J.C."/>
            <person name="Edwards S.V."/>
            <person name="Faircloth B.C."/>
            <person name="Fujita M.K."/>
            <person name="Greenwold M.J."/>
            <person name="Hoffmann F.G."/>
            <person name="Howard J.M."/>
            <person name="Iguchi T."/>
            <person name="Janes D.E."/>
            <person name="Khan S.Y."/>
            <person name="Kohno S."/>
            <person name="de Koning A.J."/>
            <person name="Lance S.L."/>
            <person name="McCarthy F.M."/>
            <person name="McCormack J.E."/>
            <person name="Merchant M.E."/>
            <person name="Peterson D.G."/>
            <person name="Pollock D.D."/>
            <person name="Pourmand N."/>
            <person name="Raney B.J."/>
            <person name="Roessler K.A."/>
            <person name="Sanford J.R."/>
            <person name="Sawyer R.H."/>
            <person name="Schmidt C.J."/>
            <person name="Triplett E.W."/>
            <person name="Tuberville T.D."/>
            <person name="Venegas-Anaya M."/>
            <person name="Howard J.T."/>
            <person name="Jarvis E.D."/>
            <person name="Guillette L.J.Jr."/>
            <person name="Glenn T.C."/>
            <person name="Green R.E."/>
            <person name="Ray D.A."/>
        </authorList>
    </citation>
    <scope>NUCLEOTIDE SEQUENCE [LARGE SCALE GENOMIC DNA]</scope>
    <source>
        <strain evidence="2">KSC_2009_1</strain>
    </source>
</reference>
<dbReference type="Proteomes" id="UP000050525">
    <property type="component" value="Unassembled WGS sequence"/>
</dbReference>
<evidence type="ECO:0000313" key="2">
    <source>
        <dbReference type="EMBL" id="KYO29056.1"/>
    </source>
</evidence>
<gene>
    <name evidence="2" type="ORF">Y1Q_0009864</name>
</gene>
<name>A0A151MWZ1_ALLMI</name>
<evidence type="ECO:0000256" key="1">
    <source>
        <dbReference type="SAM" id="MobiDB-lite"/>
    </source>
</evidence>
<dbReference type="STRING" id="8496.A0A151MWZ1"/>
<dbReference type="AlphaFoldDB" id="A0A151MWZ1"/>
<accession>A0A151MWZ1</accession>
<comment type="caution">
    <text evidence="2">The sequence shown here is derived from an EMBL/GenBank/DDBJ whole genome shotgun (WGS) entry which is preliminary data.</text>
</comment>
<keyword evidence="3" id="KW-1185">Reference proteome</keyword>
<protein>
    <submittedName>
        <fullName evidence="2">Uncharacterized protein</fullName>
    </submittedName>
</protein>
<evidence type="ECO:0000313" key="3">
    <source>
        <dbReference type="Proteomes" id="UP000050525"/>
    </source>
</evidence>
<dbReference type="EMBL" id="AKHW03004724">
    <property type="protein sequence ID" value="KYO29056.1"/>
    <property type="molecule type" value="Genomic_DNA"/>
</dbReference>